<feature type="transmembrane region" description="Helical" evidence="1">
    <location>
        <begin position="36"/>
        <end position="56"/>
    </location>
</feature>
<keyword evidence="1" id="KW-0472">Membrane</keyword>
<sequence length="97" mass="10598">MPTHIPSCPACEHPASPKLLFWGLHKPFDCRGCGRLLVVPKAGTATLAITAYLVYFKFKQGMTGTQEFGLILAISAVILILSWIAMRPKLAKPESDD</sequence>
<reference evidence="2 3" key="1">
    <citation type="submission" date="2019-12" db="EMBL/GenBank/DDBJ databases">
        <title>Genomic-based taxomic classification of the family Erythrobacteraceae.</title>
        <authorList>
            <person name="Xu L."/>
        </authorList>
    </citation>
    <scope>NUCLEOTIDE SEQUENCE [LARGE SCALE GENOMIC DNA]</scope>
    <source>
        <strain evidence="2 3">JCM 16677</strain>
    </source>
</reference>
<accession>A0A845ASS7</accession>
<evidence type="ECO:0000256" key="1">
    <source>
        <dbReference type="SAM" id="Phobius"/>
    </source>
</evidence>
<evidence type="ECO:0000313" key="3">
    <source>
        <dbReference type="Proteomes" id="UP000446786"/>
    </source>
</evidence>
<comment type="caution">
    <text evidence="2">The sequence shown here is derived from an EMBL/GenBank/DDBJ whole genome shotgun (WGS) entry which is preliminary data.</text>
</comment>
<keyword evidence="1" id="KW-0812">Transmembrane</keyword>
<dbReference type="AlphaFoldDB" id="A0A845ASS7"/>
<evidence type="ECO:0000313" key="2">
    <source>
        <dbReference type="EMBL" id="MXP32644.1"/>
    </source>
</evidence>
<protein>
    <submittedName>
        <fullName evidence="2">Uncharacterized protein</fullName>
    </submittedName>
</protein>
<name>A0A845ASS7_9SPHN</name>
<gene>
    <name evidence="2" type="ORF">GRI94_12510</name>
</gene>
<dbReference type="OrthoDB" id="7597331at2"/>
<dbReference type="EMBL" id="WTYE01000001">
    <property type="protein sequence ID" value="MXP32644.1"/>
    <property type="molecule type" value="Genomic_DNA"/>
</dbReference>
<dbReference type="Proteomes" id="UP000446786">
    <property type="component" value="Unassembled WGS sequence"/>
</dbReference>
<proteinExistence type="predicted"/>
<feature type="transmembrane region" description="Helical" evidence="1">
    <location>
        <begin position="68"/>
        <end position="86"/>
    </location>
</feature>
<keyword evidence="3" id="KW-1185">Reference proteome</keyword>
<keyword evidence="1" id="KW-1133">Transmembrane helix</keyword>
<dbReference type="RefSeq" id="WP_160779967.1">
    <property type="nucleotide sequence ID" value="NZ_BAAAZF010000001.1"/>
</dbReference>
<organism evidence="2 3">
    <name type="scientific">Parerythrobacter jejuensis</name>
    <dbReference type="NCBI Taxonomy" id="795812"/>
    <lineage>
        <taxon>Bacteria</taxon>
        <taxon>Pseudomonadati</taxon>
        <taxon>Pseudomonadota</taxon>
        <taxon>Alphaproteobacteria</taxon>
        <taxon>Sphingomonadales</taxon>
        <taxon>Erythrobacteraceae</taxon>
        <taxon>Parerythrobacter</taxon>
    </lineage>
</organism>